<reference evidence="2" key="1">
    <citation type="submission" date="2019-11" db="EMBL/GenBank/DDBJ databases">
        <title>Isolation and characterization of two novel species in the genus Thiomicrorhabdus.</title>
        <authorList>
            <person name="Mochizuki J."/>
            <person name="Kojima H."/>
            <person name="Fukui M."/>
        </authorList>
    </citation>
    <scope>NUCLEOTIDE SEQUENCE [LARGE SCALE GENOMIC DNA]</scope>
    <source>
        <strain evidence="2">AkT22</strain>
    </source>
</reference>
<dbReference type="EMBL" id="AP021888">
    <property type="protein sequence ID" value="BBP43855.1"/>
    <property type="molecule type" value="Genomic_DNA"/>
</dbReference>
<gene>
    <name evidence="1" type="ORF">THMIRHAT_16010</name>
</gene>
<protein>
    <recommendedName>
        <fullName evidence="3">DUF455 domain-containing protein</fullName>
    </recommendedName>
</protein>
<evidence type="ECO:0000313" key="2">
    <source>
        <dbReference type="Proteomes" id="UP000501466"/>
    </source>
</evidence>
<dbReference type="SUPFAM" id="SSF47240">
    <property type="entry name" value="Ferritin-like"/>
    <property type="match status" value="1"/>
</dbReference>
<keyword evidence="2" id="KW-1185">Reference proteome</keyword>
<evidence type="ECO:0008006" key="3">
    <source>
        <dbReference type="Google" id="ProtNLM"/>
    </source>
</evidence>
<dbReference type="Proteomes" id="UP000501466">
    <property type="component" value="Chromosome"/>
</dbReference>
<dbReference type="PANTHER" id="PTHR42782">
    <property type="entry name" value="SI:CH73-314G15.3"/>
    <property type="match status" value="1"/>
</dbReference>
<dbReference type="InterPro" id="IPR011197">
    <property type="entry name" value="UCP012318"/>
</dbReference>
<dbReference type="Pfam" id="PF04305">
    <property type="entry name" value="DUF455"/>
    <property type="match status" value="1"/>
</dbReference>
<dbReference type="InterPro" id="IPR007402">
    <property type="entry name" value="DUF455"/>
</dbReference>
<organism evidence="1 2">
    <name type="scientific">Thiosulfativibrio zosterae</name>
    <dbReference type="NCBI Taxonomy" id="2675053"/>
    <lineage>
        <taxon>Bacteria</taxon>
        <taxon>Pseudomonadati</taxon>
        <taxon>Pseudomonadota</taxon>
        <taxon>Gammaproteobacteria</taxon>
        <taxon>Thiotrichales</taxon>
        <taxon>Piscirickettsiaceae</taxon>
        <taxon>Thiosulfativibrio</taxon>
    </lineage>
</organism>
<dbReference type="PANTHER" id="PTHR42782:SF4">
    <property type="entry name" value="DUF455 DOMAIN-CONTAINING PROTEIN"/>
    <property type="match status" value="1"/>
</dbReference>
<dbReference type="KEGG" id="tzo:THMIRHAT_16010"/>
<sequence>MLKAGHVPVFLFRNFQLNKVPMAKLNIFTTVYECLMTQELDAKVQKLQALQELWSEDAFEFTPTAEIHRVPDAGRPELPILVSPKDLPKRRLGSKEGQVALMHSIAHIEFNAVNLALDAIYRFQTMPRAYYQDWLGVAGEESYHFQMVREHLYHLGAEYGDLTAHNGLWLTTYETDHDPLVRMALVPRTLEARGLDVTPPMLQKLRAIGDKRGVEILKILLRDEIGHVEVGTRWFRYLCAERGLNPFNTFKEILENYYHGDLRGPFNIEARIAAGFCEDEIAWLTSIESQSAKAVAANKANA</sequence>
<dbReference type="PIRSF" id="PIRSF012318">
    <property type="entry name" value="UCP012318"/>
    <property type="match status" value="1"/>
</dbReference>
<dbReference type="AlphaFoldDB" id="A0A6F8PP28"/>
<dbReference type="CDD" id="cd00657">
    <property type="entry name" value="Ferritin_like"/>
    <property type="match status" value="1"/>
</dbReference>
<dbReference type="InterPro" id="IPR009078">
    <property type="entry name" value="Ferritin-like_SF"/>
</dbReference>
<evidence type="ECO:0000313" key="1">
    <source>
        <dbReference type="EMBL" id="BBP43855.1"/>
    </source>
</evidence>
<accession>A0A6F8PP28</accession>
<name>A0A6F8PP28_9GAMM</name>
<proteinExistence type="predicted"/>